<reference evidence="9" key="1">
    <citation type="journal article" date="2012" name="Nature">
        <title>The oyster genome reveals stress adaptation and complexity of shell formation.</title>
        <authorList>
            <person name="Zhang G."/>
            <person name="Fang X."/>
            <person name="Guo X."/>
            <person name="Li L."/>
            <person name="Luo R."/>
            <person name="Xu F."/>
            <person name="Yang P."/>
            <person name="Zhang L."/>
            <person name="Wang X."/>
            <person name="Qi H."/>
            <person name="Xiong Z."/>
            <person name="Que H."/>
            <person name="Xie Y."/>
            <person name="Holland P.W."/>
            <person name="Paps J."/>
            <person name="Zhu Y."/>
            <person name="Wu F."/>
            <person name="Chen Y."/>
            <person name="Wang J."/>
            <person name="Peng C."/>
            <person name="Meng J."/>
            <person name="Yang L."/>
            <person name="Liu J."/>
            <person name="Wen B."/>
            <person name="Zhang N."/>
            <person name="Huang Z."/>
            <person name="Zhu Q."/>
            <person name="Feng Y."/>
            <person name="Mount A."/>
            <person name="Hedgecock D."/>
            <person name="Xu Z."/>
            <person name="Liu Y."/>
            <person name="Domazet-Loso T."/>
            <person name="Du Y."/>
            <person name="Sun X."/>
            <person name="Zhang S."/>
            <person name="Liu B."/>
            <person name="Cheng P."/>
            <person name="Jiang X."/>
            <person name="Li J."/>
            <person name="Fan D."/>
            <person name="Wang W."/>
            <person name="Fu W."/>
            <person name="Wang T."/>
            <person name="Wang B."/>
            <person name="Zhang J."/>
            <person name="Peng Z."/>
            <person name="Li Y."/>
            <person name="Li N."/>
            <person name="Wang J."/>
            <person name="Chen M."/>
            <person name="He Y."/>
            <person name="Tan F."/>
            <person name="Song X."/>
            <person name="Zheng Q."/>
            <person name="Huang R."/>
            <person name="Yang H."/>
            <person name="Du X."/>
            <person name="Chen L."/>
            <person name="Yang M."/>
            <person name="Gaffney P.M."/>
            <person name="Wang S."/>
            <person name="Luo L."/>
            <person name="She Z."/>
            <person name="Ming Y."/>
            <person name="Huang W."/>
            <person name="Zhang S."/>
            <person name="Huang B."/>
            <person name="Zhang Y."/>
            <person name="Qu T."/>
            <person name="Ni P."/>
            <person name="Miao G."/>
            <person name="Wang J."/>
            <person name="Wang Q."/>
            <person name="Steinberg C.E."/>
            <person name="Wang H."/>
            <person name="Li N."/>
            <person name="Qian L."/>
            <person name="Zhang G."/>
            <person name="Li Y."/>
            <person name="Yang H."/>
            <person name="Liu X."/>
            <person name="Wang J."/>
            <person name="Yin Y."/>
            <person name="Wang J."/>
        </authorList>
    </citation>
    <scope>NUCLEOTIDE SEQUENCE [LARGE SCALE GENOMIC DNA]</scope>
    <source>
        <strain evidence="9">05x7-T-G4-1.051#20</strain>
    </source>
</reference>
<dbReference type="SUPFAM" id="SSF57196">
    <property type="entry name" value="EGF/Laminin"/>
    <property type="match status" value="1"/>
</dbReference>
<keyword evidence="8" id="KW-0812">Transmembrane</keyword>
<accession>K1Q1T7</accession>
<dbReference type="InterPro" id="IPR000884">
    <property type="entry name" value="TSP1_rpt"/>
</dbReference>
<feature type="disulfide bond" evidence="6">
    <location>
        <begin position="573"/>
        <end position="582"/>
    </location>
</feature>
<feature type="compositionally biased region" description="Polar residues" evidence="7">
    <location>
        <begin position="714"/>
        <end position="732"/>
    </location>
</feature>
<dbReference type="CDD" id="cd00054">
    <property type="entry name" value="EGF_CA"/>
    <property type="match status" value="1"/>
</dbReference>
<dbReference type="FunFam" id="2.10.25.10:FF:000012">
    <property type="entry name" value="Delta-like protein"/>
    <property type="match status" value="1"/>
</dbReference>
<dbReference type="InParanoid" id="K1Q1T7"/>
<evidence type="ECO:0000256" key="7">
    <source>
        <dbReference type="SAM" id="MobiDB-lite"/>
    </source>
</evidence>
<keyword evidence="1 6" id="KW-0245">EGF-like domain</keyword>
<dbReference type="Pfam" id="PF00090">
    <property type="entry name" value="TSP_1"/>
    <property type="match status" value="2"/>
</dbReference>
<feature type="region of interest" description="Disordered" evidence="7">
    <location>
        <begin position="976"/>
        <end position="1010"/>
    </location>
</feature>
<evidence type="ECO:0000256" key="8">
    <source>
        <dbReference type="SAM" id="Phobius"/>
    </source>
</evidence>
<feature type="compositionally biased region" description="Basic and acidic residues" evidence="7">
    <location>
        <begin position="1072"/>
        <end position="1083"/>
    </location>
</feature>
<feature type="region of interest" description="Disordered" evidence="7">
    <location>
        <begin position="633"/>
        <end position="665"/>
    </location>
</feature>
<dbReference type="SMART" id="SM00209">
    <property type="entry name" value="TSP1"/>
    <property type="match status" value="2"/>
</dbReference>
<dbReference type="PANTHER" id="PTHR22906:SF21">
    <property type="entry name" value="SEMA DOMAIN-CONTAINING PROTEIN"/>
    <property type="match status" value="1"/>
</dbReference>
<evidence type="ECO:0000256" key="5">
    <source>
        <dbReference type="ARBA" id="ARBA00023180"/>
    </source>
</evidence>
<dbReference type="PROSITE" id="PS50092">
    <property type="entry name" value="TSP1"/>
    <property type="match status" value="2"/>
</dbReference>
<dbReference type="PROSITE" id="PS50835">
    <property type="entry name" value="IG_LIKE"/>
    <property type="match status" value="1"/>
</dbReference>
<dbReference type="EMBL" id="JH817326">
    <property type="protein sequence ID" value="EKC30382.1"/>
    <property type="molecule type" value="Genomic_DNA"/>
</dbReference>
<dbReference type="SUPFAM" id="SSF48726">
    <property type="entry name" value="Immunoglobulin"/>
    <property type="match status" value="1"/>
</dbReference>
<dbReference type="HOGENOM" id="CLU_262751_0_0_1"/>
<name>K1Q1T7_MAGGI</name>
<dbReference type="Gene3D" id="2.10.25.10">
    <property type="entry name" value="Laminin"/>
    <property type="match status" value="1"/>
</dbReference>
<dbReference type="InterPro" id="IPR013783">
    <property type="entry name" value="Ig-like_fold"/>
</dbReference>
<dbReference type="CDD" id="cd00099">
    <property type="entry name" value="IgV"/>
    <property type="match status" value="1"/>
</dbReference>
<feature type="region of interest" description="Disordered" evidence="7">
    <location>
        <begin position="688"/>
        <end position="741"/>
    </location>
</feature>
<feature type="compositionally biased region" description="Polar residues" evidence="7">
    <location>
        <begin position="689"/>
        <end position="699"/>
    </location>
</feature>
<dbReference type="Gene3D" id="2.20.100.10">
    <property type="entry name" value="Thrombospondin type-1 (TSP1) repeat"/>
    <property type="match status" value="2"/>
</dbReference>
<keyword evidence="3" id="KW-0677">Repeat</keyword>
<dbReference type="PROSITE" id="PS01186">
    <property type="entry name" value="EGF_2"/>
    <property type="match status" value="1"/>
</dbReference>
<gene>
    <name evidence="9" type="ORF">CGI_10019797</name>
</gene>
<feature type="compositionally biased region" description="Polar residues" evidence="7">
    <location>
        <begin position="1084"/>
        <end position="1116"/>
    </location>
</feature>
<keyword evidence="8" id="KW-0472">Membrane</keyword>
<organism evidence="9">
    <name type="scientific">Magallana gigas</name>
    <name type="common">Pacific oyster</name>
    <name type="synonym">Crassostrea gigas</name>
    <dbReference type="NCBI Taxonomy" id="29159"/>
    <lineage>
        <taxon>Eukaryota</taxon>
        <taxon>Metazoa</taxon>
        <taxon>Spiralia</taxon>
        <taxon>Lophotrochozoa</taxon>
        <taxon>Mollusca</taxon>
        <taxon>Bivalvia</taxon>
        <taxon>Autobranchia</taxon>
        <taxon>Pteriomorphia</taxon>
        <taxon>Ostreida</taxon>
        <taxon>Ostreoidea</taxon>
        <taxon>Ostreidae</taxon>
        <taxon>Magallana</taxon>
    </lineage>
</organism>
<feature type="compositionally biased region" description="Polar residues" evidence="7">
    <location>
        <begin position="1268"/>
        <end position="1277"/>
    </location>
</feature>
<feature type="compositionally biased region" description="Basic and acidic residues" evidence="7">
    <location>
        <begin position="1180"/>
        <end position="1196"/>
    </location>
</feature>
<comment type="caution">
    <text evidence="6">Lacks conserved residue(s) required for the propagation of feature annotation.</text>
</comment>
<feature type="region of interest" description="Disordered" evidence="7">
    <location>
        <begin position="1066"/>
        <end position="1121"/>
    </location>
</feature>
<feature type="region of interest" description="Disordered" evidence="7">
    <location>
        <begin position="1164"/>
        <end position="1214"/>
    </location>
</feature>
<dbReference type="PROSITE" id="PS00022">
    <property type="entry name" value="EGF_1"/>
    <property type="match status" value="1"/>
</dbReference>
<dbReference type="PANTHER" id="PTHR22906">
    <property type="entry name" value="PROPERDIN"/>
    <property type="match status" value="1"/>
</dbReference>
<dbReference type="SMART" id="SM00181">
    <property type="entry name" value="EGF"/>
    <property type="match status" value="1"/>
</dbReference>
<dbReference type="InterPro" id="IPR000742">
    <property type="entry name" value="EGF"/>
</dbReference>
<keyword evidence="2" id="KW-0732">Signal</keyword>
<dbReference type="InterPro" id="IPR007110">
    <property type="entry name" value="Ig-like_dom"/>
</dbReference>
<dbReference type="SMART" id="SM00409">
    <property type="entry name" value="IG"/>
    <property type="match status" value="1"/>
</dbReference>
<keyword evidence="4 6" id="KW-1015">Disulfide bond</keyword>
<dbReference type="InterPro" id="IPR036179">
    <property type="entry name" value="Ig-like_dom_sf"/>
</dbReference>
<evidence type="ECO:0000256" key="1">
    <source>
        <dbReference type="ARBA" id="ARBA00022536"/>
    </source>
</evidence>
<dbReference type="Pfam" id="PF00008">
    <property type="entry name" value="EGF"/>
    <property type="match status" value="1"/>
</dbReference>
<dbReference type="InterPro" id="IPR003599">
    <property type="entry name" value="Ig_sub"/>
</dbReference>
<dbReference type="InterPro" id="IPR036383">
    <property type="entry name" value="TSP1_rpt_sf"/>
</dbReference>
<keyword evidence="5" id="KW-0325">Glycoprotein</keyword>
<evidence type="ECO:0000256" key="6">
    <source>
        <dbReference type="PROSITE-ProRule" id="PRU00076"/>
    </source>
</evidence>
<evidence type="ECO:0000256" key="3">
    <source>
        <dbReference type="ARBA" id="ARBA00022737"/>
    </source>
</evidence>
<dbReference type="PROSITE" id="PS50026">
    <property type="entry name" value="EGF_3"/>
    <property type="match status" value="1"/>
</dbReference>
<feature type="region of interest" description="Disordered" evidence="7">
    <location>
        <begin position="1244"/>
        <end position="1285"/>
    </location>
</feature>
<evidence type="ECO:0000256" key="4">
    <source>
        <dbReference type="ARBA" id="ARBA00023157"/>
    </source>
</evidence>
<feature type="transmembrane region" description="Helical" evidence="8">
    <location>
        <begin position="592"/>
        <end position="616"/>
    </location>
</feature>
<evidence type="ECO:0000256" key="2">
    <source>
        <dbReference type="ARBA" id="ARBA00022729"/>
    </source>
</evidence>
<dbReference type="SUPFAM" id="SSF82895">
    <property type="entry name" value="TSP-1 type 1 repeat"/>
    <property type="match status" value="2"/>
</dbReference>
<sequence>MPARRPSQLQCGRTAWDFRRRASGFSELLTKTILSPSGKIDGPVKRSTGCTTITVVQPRCQYNYVYPQREYKATLNIRTCIARRFFRIYWFVRSGGRRILLNCRNKEECSVKDSNLRGKRFLLEARIFIFNSEQKPTRRSIFVPIIFSKKSLSTIIDLVDRQKIQIADAIKVMRYLTSSNSITQNDAGTKKKLQLKVRIFLHKYIANKKNKKPITSNRWIPIGRTNTPNGVSKISMLAQSSTEPYREAFRNSLKTLLMKENVTSEYLSRLTRVVQTMAKSILLQAQANPQYDRKQIDYHLHNMTSKIWTLLKNMNSTGHRIHPKMFTQAYWSSWGNWSPCSKECKRKKYSTRSRTCFVNEDTYKACKGHSSEVRKCPCAPKPKPPKPTGPTVVKGVWASWGQWSLCSVTCGLGKEQRNRKCKSTKHEFRHADTIVKCEGSRKSTRSCITAACGSEKAEYKQFQGSSTTLSCKTDDNIVYKSLYWVSPHGKRYRPGKHAGRISVTKDGQLHIKHAHREDEGTYYCIIPISDGNIIGSAQIMVMTCEDDPCKNGGTCIEQKYEIISKPSSFVCTCPYGFRGSFCEEELKQLKRFLIVIPICAGVLMMTCMIIIASISLKKKKQFKPIEDKPRNWTEKNQILSKSDSKSKKKSKVEKKSKQNTSVVSGDDSLQEIAAKDIKELMSPVKTRKTNVSYKRQSVKQPEDRHYDEILSPANPEQSKYSYTRQPIANSGPSKRRGQLYPSTSEEIKKWYTSPISNADYYTSPMQVNVYENYPVDGKPLYANFPESTRKTENQKKGEGKSIVEVKTNNGEYENMSSPLTGGSNLGSSDMGGFKLIHKSLTPSKNTIRRYPTAELPTDLADEQVFEERNMSNINAETEKYCHPADICGNQSLKLKVKNVANSSQEDFYDPDISHTNSELLFHRFKPKPSSKEDQFDCVLDFDYSRNNACSIPHEKKNHAFHNTIDRPKKNREFSISSNRQGKNNLELPKQEHFGQNRNVPPQPPFQSMQPPQLLWKTKASLSDMQMMKTIHNENFEDYLVYKDRRKCRSFTEKDVLEDNDDIVFQRCQPRSDSSDKQSEKETDGLTSTERFGSSRQSTSNAVDSPNDSKLRNISNNDDFDDEVTFNKQDARSSIFVPDNDDSDNDIVYHRKYLQKSIRKLAMGKEKDGEINSTEPTVTGVKKENKSTENRETKDEIYSYQRKSPGKNTDETLIDSTPQGFIPCEIEKEFSLAYSNEDTYCKVASPVTPKELLPGDDSSSLESSDTDNETVVSETEQSIGKIEEKT</sequence>
<evidence type="ECO:0000313" key="9">
    <source>
        <dbReference type="EMBL" id="EKC30382.1"/>
    </source>
</evidence>
<protein>
    <submittedName>
        <fullName evidence="9">Brain-specific angiogenesis inhibitor 2</fullName>
    </submittedName>
</protein>
<dbReference type="Gene3D" id="2.60.40.10">
    <property type="entry name" value="Immunoglobulins"/>
    <property type="match status" value="1"/>
</dbReference>
<keyword evidence="8" id="KW-1133">Transmembrane helix</keyword>
<dbReference type="InterPro" id="IPR052065">
    <property type="entry name" value="Compl_asym_regulator"/>
</dbReference>
<proteinExistence type="predicted"/>